<name>A0A9Y2I9I1_9PSEU</name>
<dbReference type="RefSeq" id="WP_285966774.1">
    <property type="nucleotide sequence ID" value="NZ_CP127294.1"/>
</dbReference>
<dbReference type="AlphaFoldDB" id="A0A9Y2I9I1"/>
<evidence type="ECO:0000313" key="2">
    <source>
        <dbReference type="Proteomes" id="UP001236014"/>
    </source>
</evidence>
<proteinExistence type="predicted"/>
<dbReference type="EMBL" id="CP127294">
    <property type="protein sequence ID" value="WIX76012.1"/>
    <property type="molecule type" value="Genomic_DNA"/>
</dbReference>
<protein>
    <submittedName>
        <fullName evidence="1">Uncharacterized protein</fullName>
    </submittedName>
</protein>
<sequence>MAVKTFKVAARRAGSSKKKADVPFKLTGDSTIYHINGETSGDALAVLSAEFAQAEDAKDNVKLTSAFLEMLQAMFTEDTYRALTAKIRTGKLAIDELTPVIEWAVEELSGRPTTSQSA</sequence>
<dbReference type="KEGG" id="acab:QRX50_31635"/>
<dbReference type="Proteomes" id="UP001236014">
    <property type="component" value="Chromosome"/>
</dbReference>
<accession>A0A9Y2I9I1</accession>
<gene>
    <name evidence="1" type="ORF">QRX50_31635</name>
</gene>
<evidence type="ECO:0000313" key="1">
    <source>
        <dbReference type="EMBL" id="WIX76012.1"/>
    </source>
</evidence>
<reference evidence="1 2" key="1">
    <citation type="submission" date="2023-06" db="EMBL/GenBank/DDBJ databases">
        <authorList>
            <person name="Oyuntsetseg B."/>
            <person name="Kim S.B."/>
        </authorList>
    </citation>
    <scope>NUCLEOTIDE SEQUENCE [LARGE SCALE GENOMIC DNA]</scope>
    <source>
        <strain evidence="1 2">2-15</strain>
    </source>
</reference>
<keyword evidence="2" id="KW-1185">Reference proteome</keyword>
<organism evidence="1 2">
    <name type="scientific">Amycolatopsis carbonis</name>
    <dbReference type="NCBI Taxonomy" id="715471"/>
    <lineage>
        <taxon>Bacteria</taxon>
        <taxon>Bacillati</taxon>
        <taxon>Actinomycetota</taxon>
        <taxon>Actinomycetes</taxon>
        <taxon>Pseudonocardiales</taxon>
        <taxon>Pseudonocardiaceae</taxon>
        <taxon>Amycolatopsis</taxon>
    </lineage>
</organism>